<keyword evidence="5" id="KW-0498">Mitosis</keyword>
<protein>
    <submittedName>
        <fullName evidence="10">Polyamine-modulated factor 1/Kinetochore protein NNF</fullName>
    </submittedName>
</protein>
<evidence type="ECO:0000256" key="5">
    <source>
        <dbReference type="ARBA" id="ARBA00022776"/>
    </source>
</evidence>
<dbReference type="Proteomes" id="UP000237105">
    <property type="component" value="Unassembled WGS sequence"/>
</dbReference>
<evidence type="ECO:0000256" key="9">
    <source>
        <dbReference type="ARBA" id="ARBA00023328"/>
    </source>
</evidence>
<keyword evidence="3" id="KW-0158">Chromosome</keyword>
<evidence type="ECO:0000256" key="4">
    <source>
        <dbReference type="ARBA" id="ARBA00022618"/>
    </source>
</evidence>
<evidence type="ECO:0000256" key="1">
    <source>
        <dbReference type="ARBA" id="ARBA00004123"/>
    </source>
</evidence>
<name>A0A2P5BFV8_PARAD</name>
<evidence type="ECO:0000313" key="10">
    <source>
        <dbReference type="EMBL" id="PON47668.1"/>
    </source>
</evidence>
<accession>A0A2P5BFV8</accession>
<dbReference type="InterPro" id="IPR007128">
    <property type="entry name" value="PMF1/Nnf1"/>
</dbReference>
<keyword evidence="9" id="KW-0137">Centromere</keyword>
<reference evidence="11" key="1">
    <citation type="submission" date="2016-06" db="EMBL/GenBank/DDBJ databases">
        <title>Parallel loss of symbiosis genes in relatives of nitrogen-fixing non-legume Parasponia.</title>
        <authorList>
            <person name="Van Velzen R."/>
            <person name="Holmer R."/>
            <person name="Bu F."/>
            <person name="Rutten L."/>
            <person name="Van Zeijl A."/>
            <person name="Liu W."/>
            <person name="Santuari L."/>
            <person name="Cao Q."/>
            <person name="Sharma T."/>
            <person name="Shen D."/>
            <person name="Roswanjaya Y."/>
            <person name="Wardhani T."/>
            <person name="Kalhor M.S."/>
            <person name="Jansen J."/>
            <person name="Van den Hoogen J."/>
            <person name="Gungor B."/>
            <person name="Hartog M."/>
            <person name="Hontelez J."/>
            <person name="Verver J."/>
            <person name="Yang W.-C."/>
            <person name="Schijlen E."/>
            <person name="Repin R."/>
            <person name="Schilthuizen M."/>
            <person name="Schranz E."/>
            <person name="Heidstra R."/>
            <person name="Miyata K."/>
            <person name="Fedorova E."/>
            <person name="Kohlen W."/>
            <person name="Bisseling T."/>
            <person name="Smit S."/>
            <person name="Geurts R."/>
        </authorList>
    </citation>
    <scope>NUCLEOTIDE SEQUENCE [LARGE SCALE GENOMIC DNA]</scope>
    <source>
        <strain evidence="11">cv. WU1-14</strain>
    </source>
</reference>
<evidence type="ECO:0000256" key="3">
    <source>
        <dbReference type="ARBA" id="ARBA00022454"/>
    </source>
</evidence>
<gene>
    <name evidence="10" type="ORF">PanWU01x14_242890</name>
</gene>
<comment type="subcellular location">
    <subcellularLocation>
        <location evidence="2">Chromosome</location>
        <location evidence="2">Centromere</location>
        <location evidence="2">Kinetochore</location>
    </subcellularLocation>
    <subcellularLocation>
        <location evidence="1">Nucleus</location>
    </subcellularLocation>
</comment>
<keyword evidence="7" id="KW-0539">Nucleus</keyword>
<keyword evidence="11" id="KW-1185">Reference proteome</keyword>
<dbReference type="GO" id="GO:0000444">
    <property type="term" value="C:MIS12/MIND type complex"/>
    <property type="evidence" value="ECO:0007669"/>
    <property type="project" value="InterPro"/>
</dbReference>
<keyword evidence="4" id="KW-0132">Cell division</keyword>
<dbReference type="EMBL" id="JXTB01000291">
    <property type="protein sequence ID" value="PON47668.1"/>
    <property type="molecule type" value="Genomic_DNA"/>
</dbReference>
<dbReference type="OrthoDB" id="506494at2759"/>
<keyword evidence="8" id="KW-0131">Cell cycle</keyword>
<proteinExistence type="predicted"/>
<evidence type="ECO:0000256" key="6">
    <source>
        <dbReference type="ARBA" id="ARBA00022838"/>
    </source>
</evidence>
<keyword evidence="6" id="KW-0995">Kinetochore</keyword>
<dbReference type="GO" id="GO:0007059">
    <property type="term" value="P:chromosome segregation"/>
    <property type="evidence" value="ECO:0007669"/>
    <property type="project" value="TreeGrafter"/>
</dbReference>
<evidence type="ECO:0000256" key="8">
    <source>
        <dbReference type="ARBA" id="ARBA00023306"/>
    </source>
</evidence>
<sequence length="182" mass="20013">MEKRDEVGSSAIGSRRSGLTKSFKLAIGSLLTACSKQDICKSFENFSANEQEYLHRLLIQVMASLHGNIEEEFESVCLETQVGTALDTVDQLVEEQALDPLLSDKTNVVDVAQNVLTIKENEIRHLENMLLMAGEQNRGIRACIEVLKKEQVDVSGMADAVEKLRRGSLCHGQPASNGINNP</sequence>
<evidence type="ECO:0000313" key="11">
    <source>
        <dbReference type="Proteomes" id="UP000237105"/>
    </source>
</evidence>
<dbReference type="Pfam" id="PF03980">
    <property type="entry name" value="Nnf1"/>
    <property type="match status" value="1"/>
</dbReference>
<organism evidence="10 11">
    <name type="scientific">Parasponia andersonii</name>
    <name type="common">Sponia andersonii</name>
    <dbReference type="NCBI Taxonomy" id="3476"/>
    <lineage>
        <taxon>Eukaryota</taxon>
        <taxon>Viridiplantae</taxon>
        <taxon>Streptophyta</taxon>
        <taxon>Embryophyta</taxon>
        <taxon>Tracheophyta</taxon>
        <taxon>Spermatophyta</taxon>
        <taxon>Magnoliopsida</taxon>
        <taxon>eudicotyledons</taxon>
        <taxon>Gunneridae</taxon>
        <taxon>Pentapetalae</taxon>
        <taxon>rosids</taxon>
        <taxon>fabids</taxon>
        <taxon>Rosales</taxon>
        <taxon>Cannabaceae</taxon>
        <taxon>Parasponia</taxon>
    </lineage>
</organism>
<dbReference type="AlphaFoldDB" id="A0A2P5BFV8"/>
<comment type="caution">
    <text evidence="10">The sequence shown here is derived from an EMBL/GenBank/DDBJ whole genome shotgun (WGS) entry which is preliminary data.</text>
</comment>
<dbReference type="PANTHER" id="PTHR15459">
    <property type="entry name" value="POLYAMINE-MODULATED FACTOR 1"/>
    <property type="match status" value="1"/>
</dbReference>
<dbReference type="GO" id="GO:0051301">
    <property type="term" value="P:cell division"/>
    <property type="evidence" value="ECO:0007669"/>
    <property type="project" value="UniProtKB-KW"/>
</dbReference>
<dbReference type="PANTHER" id="PTHR15459:SF3">
    <property type="entry name" value="POLYAMINE-MODULATED FACTOR 1"/>
    <property type="match status" value="1"/>
</dbReference>
<evidence type="ECO:0000256" key="2">
    <source>
        <dbReference type="ARBA" id="ARBA00004629"/>
    </source>
</evidence>
<evidence type="ECO:0000256" key="7">
    <source>
        <dbReference type="ARBA" id="ARBA00023242"/>
    </source>
</evidence>
<dbReference type="GO" id="GO:0005634">
    <property type="term" value="C:nucleus"/>
    <property type="evidence" value="ECO:0007669"/>
    <property type="project" value="UniProtKB-SubCell"/>
</dbReference>